<dbReference type="SUPFAM" id="SSF103473">
    <property type="entry name" value="MFS general substrate transporter"/>
    <property type="match status" value="1"/>
</dbReference>
<sequence length="295" mass="31778">MSIIVTSMSIGFLQATLEPHLRSFFLPPIILGLMFIINGGIYAMTAPGFGWLCDRAYSPKWITVSGCFLVAAGFCMIGPAPVIPVEKTLWLIMLGLVLHGLGMAAQLVASFTDALRTTVAQGFPNNLETFGLISGLWTSTFALGAFMGPSISGVLFDTIGFPNASLFIIVLHLLVGILTATYIFVAKPQSPYVEIKEETKEEIDKHSYIASLIQNSVTESMKSIRSVGNGISIEKSRPPGMNSLIACNSYKSQAWPERDSSNLNLGPYSYSYGYGTVNRKPSNGGCSSGSYFPIA</sequence>
<feature type="transmembrane region" description="Helical" evidence="6">
    <location>
        <begin position="164"/>
        <end position="185"/>
    </location>
</feature>
<evidence type="ECO:0000256" key="5">
    <source>
        <dbReference type="ARBA" id="ARBA00023136"/>
    </source>
</evidence>
<keyword evidence="2" id="KW-0813">Transport</keyword>
<reference evidence="7" key="1">
    <citation type="submission" date="2022-01" db="EMBL/GenBank/DDBJ databases">
        <authorList>
            <person name="King R."/>
        </authorList>
    </citation>
    <scope>NUCLEOTIDE SEQUENCE</scope>
</reference>
<evidence type="ECO:0000256" key="1">
    <source>
        <dbReference type="ARBA" id="ARBA00004141"/>
    </source>
</evidence>
<protein>
    <recommendedName>
        <fullName evidence="9">Major facilitator superfamily (MFS) profile domain-containing protein</fullName>
    </recommendedName>
</protein>
<evidence type="ECO:0000313" key="7">
    <source>
        <dbReference type="EMBL" id="CAH1105614.1"/>
    </source>
</evidence>
<gene>
    <name evidence="7" type="ORF">PSYICH_LOCUS7465</name>
</gene>
<evidence type="ECO:0000256" key="4">
    <source>
        <dbReference type="ARBA" id="ARBA00022989"/>
    </source>
</evidence>
<dbReference type="AlphaFoldDB" id="A0A9P0CNV6"/>
<dbReference type="InterPro" id="IPR036259">
    <property type="entry name" value="MFS_trans_sf"/>
</dbReference>
<dbReference type="PANTHER" id="PTHR23506:SF26">
    <property type="entry name" value="MFS-TYPE TRANSPORTER SLC18B1"/>
    <property type="match status" value="1"/>
</dbReference>
<feature type="transmembrane region" description="Helical" evidence="6">
    <location>
        <begin position="130"/>
        <end position="152"/>
    </location>
</feature>
<feature type="transmembrane region" description="Helical" evidence="6">
    <location>
        <begin position="89"/>
        <end position="109"/>
    </location>
</feature>
<dbReference type="Gene3D" id="1.20.1250.20">
    <property type="entry name" value="MFS general substrate transporter like domains"/>
    <property type="match status" value="1"/>
</dbReference>
<evidence type="ECO:0008006" key="9">
    <source>
        <dbReference type="Google" id="ProtNLM"/>
    </source>
</evidence>
<proteinExistence type="predicted"/>
<dbReference type="InterPro" id="IPR050930">
    <property type="entry name" value="MFS_Vesicular_Transporter"/>
</dbReference>
<evidence type="ECO:0000256" key="2">
    <source>
        <dbReference type="ARBA" id="ARBA00022448"/>
    </source>
</evidence>
<dbReference type="GO" id="GO:0016020">
    <property type="term" value="C:membrane"/>
    <property type="evidence" value="ECO:0007669"/>
    <property type="project" value="UniProtKB-SubCell"/>
</dbReference>
<name>A0A9P0CNV6_9CUCU</name>
<organism evidence="7 8">
    <name type="scientific">Psylliodes chrysocephalus</name>
    <dbReference type="NCBI Taxonomy" id="3402493"/>
    <lineage>
        <taxon>Eukaryota</taxon>
        <taxon>Metazoa</taxon>
        <taxon>Ecdysozoa</taxon>
        <taxon>Arthropoda</taxon>
        <taxon>Hexapoda</taxon>
        <taxon>Insecta</taxon>
        <taxon>Pterygota</taxon>
        <taxon>Neoptera</taxon>
        <taxon>Endopterygota</taxon>
        <taxon>Coleoptera</taxon>
        <taxon>Polyphaga</taxon>
        <taxon>Cucujiformia</taxon>
        <taxon>Chrysomeloidea</taxon>
        <taxon>Chrysomelidae</taxon>
        <taxon>Galerucinae</taxon>
        <taxon>Alticini</taxon>
        <taxon>Psylliodes</taxon>
    </lineage>
</organism>
<keyword evidence="8" id="KW-1185">Reference proteome</keyword>
<evidence type="ECO:0000256" key="6">
    <source>
        <dbReference type="SAM" id="Phobius"/>
    </source>
</evidence>
<feature type="transmembrane region" description="Helical" evidence="6">
    <location>
        <begin position="29"/>
        <end position="49"/>
    </location>
</feature>
<dbReference type="Pfam" id="PF07690">
    <property type="entry name" value="MFS_1"/>
    <property type="match status" value="1"/>
</dbReference>
<feature type="transmembrane region" description="Helical" evidence="6">
    <location>
        <begin position="61"/>
        <end position="83"/>
    </location>
</feature>
<dbReference type="InterPro" id="IPR011701">
    <property type="entry name" value="MFS"/>
</dbReference>
<keyword evidence="5 6" id="KW-0472">Membrane</keyword>
<dbReference type="PANTHER" id="PTHR23506">
    <property type="entry name" value="GH10249P"/>
    <property type="match status" value="1"/>
</dbReference>
<dbReference type="GO" id="GO:0022857">
    <property type="term" value="F:transmembrane transporter activity"/>
    <property type="evidence" value="ECO:0007669"/>
    <property type="project" value="InterPro"/>
</dbReference>
<evidence type="ECO:0000256" key="3">
    <source>
        <dbReference type="ARBA" id="ARBA00022692"/>
    </source>
</evidence>
<comment type="subcellular location">
    <subcellularLocation>
        <location evidence="1">Membrane</location>
        <topology evidence="1">Multi-pass membrane protein</topology>
    </subcellularLocation>
</comment>
<dbReference type="Proteomes" id="UP001153636">
    <property type="component" value="Chromosome 2"/>
</dbReference>
<evidence type="ECO:0000313" key="8">
    <source>
        <dbReference type="Proteomes" id="UP001153636"/>
    </source>
</evidence>
<keyword evidence="4 6" id="KW-1133">Transmembrane helix</keyword>
<keyword evidence="3 6" id="KW-0812">Transmembrane</keyword>
<accession>A0A9P0CNV6</accession>
<dbReference type="OrthoDB" id="446368at2759"/>
<dbReference type="EMBL" id="OV651814">
    <property type="protein sequence ID" value="CAH1105614.1"/>
    <property type="molecule type" value="Genomic_DNA"/>
</dbReference>